<dbReference type="InterPro" id="IPR003789">
    <property type="entry name" value="Asn/Gln_tRNA_amidoTrase-B-like"/>
</dbReference>
<dbReference type="GO" id="GO:0050566">
    <property type="term" value="F:asparaginyl-tRNA synthase (glutamine-hydrolyzing) activity"/>
    <property type="evidence" value="ECO:0007669"/>
    <property type="project" value="RHEA"/>
</dbReference>
<evidence type="ECO:0000256" key="9">
    <source>
        <dbReference type="ARBA" id="ARBA00047380"/>
    </source>
</evidence>
<dbReference type="PANTHER" id="PTHR11659:SF0">
    <property type="entry name" value="GLUTAMYL-TRNA(GLN) AMIDOTRANSFERASE SUBUNIT B, MITOCHONDRIAL"/>
    <property type="match status" value="1"/>
</dbReference>
<keyword evidence="12" id="KW-0808">Transferase</keyword>
<accession>A0A2X1BWK9</accession>
<dbReference type="PANTHER" id="PTHR11659">
    <property type="entry name" value="GLUTAMYL-TRNA GLN AMIDOTRANSFERASE SUBUNIT B MITOCHONDRIAL AND PROKARYOTIC PET112-RELATED"/>
    <property type="match status" value="1"/>
</dbReference>
<comment type="catalytic activity">
    <reaction evidence="10">
        <text>L-glutamyl-tRNA(Gln) + L-glutamine + ATP + H2O = L-glutaminyl-tRNA(Gln) + L-glutamate + ADP + phosphate + H(+)</text>
        <dbReference type="Rhea" id="RHEA:17521"/>
        <dbReference type="Rhea" id="RHEA-COMP:9681"/>
        <dbReference type="Rhea" id="RHEA-COMP:9684"/>
        <dbReference type="ChEBI" id="CHEBI:15377"/>
        <dbReference type="ChEBI" id="CHEBI:15378"/>
        <dbReference type="ChEBI" id="CHEBI:29985"/>
        <dbReference type="ChEBI" id="CHEBI:30616"/>
        <dbReference type="ChEBI" id="CHEBI:43474"/>
        <dbReference type="ChEBI" id="CHEBI:58359"/>
        <dbReference type="ChEBI" id="CHEBI:78520"/>
        <dbReference type="ChEBI" id="CHEBI:78521"/>
        <dbReference type="ChEBI" id="CHEBI:456216"/>
    </reaction>
</comment>
<keyword evidence="4 12" id="KW-0436">Ligase</keyword>
<protein>
    <recommendedName>
        <fullName evidence="3">Aspartyl/glutamyl-tRNA(Asn/Gln) amidotransferase subunit B</fullName>
    </recommendedName>
</protein>
<evidence type="ECO:0000313" key="13">
    <source>
        <dbReference type="Proteomes" id="UP000250358"/>
    </source>
</evidence>
<dbReference type="Proteomes" id="UP000250358">
    <property type="component" value="Unassembled WGS sequence"/>
</dbReference>
<dbReference type="GO" id="GO:0050567">
    <property type="term" value="F:glutaminyl-tRNA synthase (glutamine-hydrolyzing) activity"/>
    <property type="evidence" value="ECO:0007669"/>
    <property type="project" value="RHEA"/>
</dbReference>
<dbReference type="GO" id="GO:0016740">
    <property type="term" value="F:transferase activity"/>
    <property type="evidence" value="ECO:0007669"/>
    <property type="project" value="UniProtKB-KW"/>
</dbReference>
<keyword evidence="6" id="KW-0067">ATP-binding</keyword>
<dbReference type="Pfam" id="PF02637">
    <property type="entry name" value="GatB_Yqey"/>
    <property type="match status" value="1"/>
</dbReference>
<dbReference type="InterPro" id="IPR017959">
    <property type="entry name" value="Asn/Gln-tRNA_amidoTrfase_suB/E"/>
</dbReference>
<proteinExistence type="inferred from homology"/>
<evidence type="ECO:0000256" key="5">
    <source>
        <dbReference type="ARBA" id="ARBA00022741"/>
    </source>
</evidence>
<name>A0A2X1BWK9_BREDI</name>
<evidence type="ECO:0000259" key="11">
    <source>
        <dbReference type="SMART" id="SM00845"/>
    </source>
</evidence>
<organism evidence="12 13">
    <name type="scientific">Brevundimonas diminuta</name>
    <name type="common">Pseudomonas diminuta</name>
    <dbReference type="NCBI Taxonomy" id="293"/>
    <lineage>
        <taxon>Bacteria</taxon>
        <taxon>Pseudomonadati</taxon>
        <taxon>Pseudomonadota</taxon>
        <taxon>Alphaproteobacteria</taxon>
        <taxon>Caulobacterales</taxon>
        <taxon>Caulobacteraceae</taxon>
        <taxon>Brevundimonas</taxon>
    </lineage>
</organism>
<evidence type="ECO:0000256" key="1">
    <source>
        <dbReference type="ARBA" id="ARBA00005306"/>
    </source>
</evidence>
<dbReference type="InterPro" id="IPR023168">
    <property type="entry name" value="GatB_Yqey_C_2"/>
</dbReference>
<dbReference type="GO" id="GO:0070681">
    <property type="term" value="P:glutaminyl-tRNAGln biosynthesis via transamidation"/>
    <property type="evidence" value="ECO:0007669"/>
    <property type="project" value="TreeGrafter"/>
</dbReference>
<feature type="domain" description="Asn/Gln amidotransferase" evidence="11">
    <location>
        <begin position="22"/>
        <end position="167"/>
    </location>
</feature>
<comment type="similarity">
    <text evidence="1">Belongs to the GatB/GatE family. GatB subfamily.</text>
</comment>
<evidence type="ECO:0000256" key="3">
    <source>
        <dbReference type="ARBA" id="ARBA00016923"/>
    </source>
</evidence>
<evidence type="ECO:0000313" key="12">
    <source>
        <dbReference type="EMBL" id="SPU46091.1"/>
    </source>
</evidence>
<sequence length="169" mass="17837">MSEYGLSQYDAGVLISEQAKALYFEAAAKGRDAKLVSNWVTNEVSARLAADGKDFSDNPLPAAHVAQLVELIETNVISSKIAKEVFDYVWNGEGSPAEVVEKHGLKQVTDTGAIEKAVDEIIAANPDKAAAVAEKPQAIGWFVGQVMKATGGKANPAAVNDILKAKLGL</sequence>
<evidence type="ECO:0000256" key="2">
    <source>
        <dbReference type="ARBA" id="ARBA00011123"/>
    </source>
</evidence>
<evidence type="ECO:0000256" key="6">
    <source>
        <dbReference type="ARBA" id="ARBA00022840"/>
    </source>
</evidence>
<keyword evidence="5" id="KW-0547">Nucleotide-binding</keyword>
<evidence type="ECO:0000256" key="7">
    <source>
        <dbReference type="ARBA" id="ARBA00022917"/>
    </source>
</evidence>
<dbReference type="EMBL" id="UAQM01000029">
    <property type="protein sequence ID" value="SPU46091.1"/>
    <property type="molecule type" value="Genomic_DNA"/>
</dbReference>
<keyword evidence="7" id="KW-0648">Protein biosynthesis</keyword>
<comment type="function">
    <text evidence="8">Allows the formation of correctly charged Asn-tRNA(Asn) or Gln-tRNA(Gln) through the transamidation of misacylated Asp-tRNA(Asn) or Glu-tRNA(Gln) in organisms which lack either or both of asparaginyl-tRNA or glutaminyl-tRNA synthetases. The reaction takes place in the presence of glutamine and ATP through an activated phospho-Asp-tRNA(Asn) or phospho-Glu-tRNA(Gln).</text>
</comment>
<reference evidence="12 13" key="1">
    <citation type="submission" date="2018-06" db="EMBL/GenBank/DDBJ databases">
        <authorList>
            <consortium name="Pathogen Informatics"/>
            <person name="Doyle S."/>
        </authorList>
    </citation>
    <scope>NUCLEOTIDE SEQUENCE [LARGE SCALE GENOMIC DNA]</scope>
    <source>
        <strain evidence="12 13">NCTC11165</strain>
    </source>
</reference>
<gene>
    <name evidence="12" type="primary">gatB_1</name>
    <name evidence="12" type="ORF">NCTC11165_02418</name>
</gene>
<dbReference type="Gene3D" id="1.10.10.410">
    <property type="match status" value="1"/>
</dbReference>
<dbReference type="GO" id="GO:0005524">
    <property type="term" value="F:ATP binding"/>
    <property type="evidence" value="ECO:0007669"/>
    <property type="project" value="UniProtKB-KW"/>
</dbReference>
<dbReference type="SUPFAM" id="SSF89095">
    <property type="entry name" value="GatB/YqeY motif"/>
    <property type="match status" value="1"/>
</dbReference>
<dbReference type="SMART" id="SM00845">
    <property type="entry name" value="GatB_Yqey"/>
    <property type="match status" value="1"/>
</dbReference>
<comment type="catalytic activity">
    <reaction evidence="9">
        <text>L-aspartyl-tRNA(Asn) + L-glutamine + ATP + H2O = L-asparaginyl-tRNA(Asn) + L-glutamate + ADP + phosphate + 2 H(+)</text>
        <dbReference type="Rhea" id="RHEA:14513"/>
        <dbReference type="Rhea" id="RHEA-COMP:9674"/>
        <dbReference type="Rhea" id="RHEA-COMP:9677"/>
        <dbReference type="ChEBI" id="CHEBI:15377"/>
        <dbReference type="ChEBI" id="CHEBI:15378"/>
        <dbReference type="ChEBI" id="CHEBI:29985"/>
        <dbReference type="ChEBI" id="CHEBI:30616"/>
        <dbReference type="ChEBI" id="CHEBI:43474"/>
        <dbReference type="ChEBI" id="CHEBI:58359"/>
        <dbReference type="ChEBI" id="CHEBI:78515"/>
        <dbReference type="ChEBI" id="CHEBI:78516"/>
        <dbReference type="ChEBI" id="CHEBI:456216"/>
    </reaction>
</comment>
<dbReference type="GO" id="GO:0006412">
    <property type="term" value="P:translation"/>
    <property type="evidence" value="ECO:0007669"/>
    <property type="project" value="UniProtKB-KW"/>
</dbReference>
<dbReference type="FunFam" id="1.10.10.410:FF:000001">
    <property type="entry name" value="Aspartyl/glutamyl-tRNA(Asn/Gln) amidotransferase subunit B"/>
    <property type="match status" value="1"/>
</dbReference>
<comment type="subunit">
    <text evidence="2">Heterotrimer of A, B and C subunits.</text>
</comment>
<evidence type="ECO:0000256" key="10">
    <source>
        <dbReference type="ARBA" id="ARBA00047913"/>
    </source>
</evidence>
<dbReference type="AlphaFoldDB" id="A0A2X1BWK9"/>
<evidence type="ECO:0000256" key="8">
    <source>
        <dbReference type="ARBA" id="ARBA00024799"/>
    </source>
</evidence>
<dbReference type="InterPro" id="IPR018027">
    <property type="entry name" value="Asn/Gln_amidotransferase"/>
</dbReference>
<evidence type="ECO:0000256" key="4">
    <source>
        <dbReference type="ARBA" id="ARBA00022598"/>
    </source>
</evidence>